<dbReference type="EMBL" id="SJZI01000009">
    <property type="protein sequence ID" value="TCJ17057.1"/>
    <property type="molecule type" value="Genomic_DNA"/>
</dbReference>
<dbReference type="PANTHER" id="PTHR43244">
    <property type="match status" value="1"/>
</dbReference>
<dbReference type="PANTHER" id="PTHR43244:SF1">
    <property type="entry name" value="5,10-METHYLENETETRAHYDROMETHANOPTERIN REDUCTASE"/>
    <property type="match status" value="1"/>
</dbReference>
<dbReference type="Proteomes" id="UP000295334">
    <property type="component" value="Unassembled WGS sequence"/>
</dbReference>
<proteinExistence type="predicted"/>
<reference evidence="3 4" key="1">
    <citation type="submission" date="2019-03" db="EMBL/GenBank/DDBJ databases">
        <authorList>
            <person name="Kim M.K.M."/>
        </authorList>
    </citation>
    <scope>NUCLEOTIDE SEQUENCE [LARGE SCALE GENOMIC DNA]</scope>
    <source>
        <strain evidence="3 4">17J68-12</strain>
    </source>
</reference>
<dbReference type="NCBIfam" id="TIGR03557">
    <property type="entry name" value="F420_G6P_family"/>
    <property type="match status" value="1"/>
</dbReference>
<dbReference type="OrthoDB" id="180193at2"/>
<dbReference type="InterPro" id="IPR050564">
    <property type="entry name" value="F420-G6PD/mer"/>
</dbReference>
<dbReference type="EC" id="1.-.-.-" evidence="3"/>
<dbReference type="InterPro" id="IPR011251">
    <property type="entry name" value="Luciferase-like_dom"/>
</dbReference>
<dbReference type="NCBIfam" id="TIGR03885">
    <property type="entry name" value="flavin_revert"/>
    <property type="match status" value="1"/>
</dbReference>
<comment type="caution">
    <text evidence="3">The sequence shown here is derived from an EMBL/GenBank/DDBJ whole genome shotgun (WGS) entry which is preliminary data.</text>
</comment>
<evidence type="ECO:0000259" key="2">
    <source>
        <dbReference type="Pfam" id="PF00296"/>
    </source>
</evidence>
<dbReference type="InterPro" id="IPR036661">
    <property type="entry name" value="Luciferase-like_sf"/>
</dbReference>
<name>A0A4R1BIM6_9BACT</name>
<sequence>MIGYQASHEQFSPSQLLRYVQLAEAAGFTSVNSSDHFFPWSRAQGQSGFAFSWLGAALATTTLSFTSVCAPGQRYHPAIVAQAVATLAELFPGRYDVALGSGEALNERITGAPWPPKAERNVRLGECAAIIRALLQGKEVTHHGTVTVEGARLYTVPAAQPRLFAAALSPETAGIVAAWADGLITVRQEYSRMRAVLDAFRSNGGDGKPACVKVDLSYAATDAAALQGAWEQWRNNIFSGTVLGELSTVAQFDALGDLVQPEEVKEKVLVSSSLEEHADAIASLKELGFERIILHNVNREQERFIEDFAAKVLPQFNARMR</sequence>
<accession>A0A4R1BIM6</accession>
<evidence type="ECO:0000313" key="3">
    <source>
        <dbReference type="EMBL" id="TCJ17057.1"/>
    </source>
</evidence>
<gene>
    <name evidence="3" type="ORF">EPD60_07025</name>
</gene>
<dbReference type="Gene3D" id="3.20.20.30">
    <property type="entry name" value="Luciferase-like domain"/>
    <property type="match status" value="1"/>
</dbReference>
<dbReference type="Pfam" id="PF00296">
    <property type="entry name" value="Bac_luciferase"/>
    <property type="match status" value="1"/>
</dbReference>
<feature type="domain" description="Luciferase-like" evidence="2">
    <location>
        <begin position="7"/>
        <end position="290"/>
    </location>
</feature>
<dbReference type="InterPro" id="IPR019945">
    <property type="entry name" value="F420_G6P_DH-rel"/>
</dbReference>
<evidence type="ECO:0000256" key="1">
    <source>
        <dbReference type="ARBA" id="ARBA00023002"/>
    </source>
</evidence>
<dbReference type="InterPro" id="IPR023907">
    <property type="entry name" value="Non-F420_Flavin_OxRdtase"/>
</dbReference>
<keyword evidence="1 3" id="KW-0560">Oxidoreductase</keyword>
<dbReference type="SUPFAM" id="SSF51679">
    <property type="entry name" value="Bacterial luciferase-like"/>
    <property type="match status" value="1"/>
</dbReference>
<evidence type="ECO:0000313" key="4">
    <source>
        <dbReference type="Proteomes" id="UP000295334"/>
    </source>
</evidence>
<dbReference type="AlphaFoldDB" id="A0A4R1BIM6"/>
<keyword evidence="4" id="KW-1185">Reference proteome</keyword>
<dbReference type="RefSeq" id="WP_131448263.1">
    <property type="nucleotide sequence ID" value="NZ_SJZI01000009.1"/>
</dbReference>
<organism evidence="3 4">
    <name type="scientific">Flaviaesturariibacter flavus</name>
    <dbReference type="NCBI Taxonomy" id="2502780"/>
    <lineage>
        <taxon>Bacteria</taxon>
        <taxon>Pseudomonadati</taxon>
        <taxon>Bacteroidota</taxon>
        <taxon>Chitinophagia</taxon>
        <taxon>Chitinophagales</taxon>
        <taxon>Chitinophagaceae</taxon>
        <taxon>Flaviaestuariibacter</taxon>
    </lineage>
</organism>
<dbReference type="GO" id="GO:0016705">
    <property type="term" value="F:oxidoreductase activity, acting on paired donors, with incorporation or reduction of molecular oxygen"/>
    <property type="evidence" value="ECO:0007669"/>
    <property type="project" value="InterPro"/>
</dbReference>
<protein>
    <submittedName>
        <fullName evidence="3">TIGR03885 family FMN-dependent LLM class oxidoreductase</fullName>
        <ecNumber evidence="3">1.-.-.-</ecNumber>
    </submittedName>
</protein>
<dbReference type="CDD" id="cd01097">
    <property type="entry name" value="Tetrahydromethanopterin_reductase"/>
    <property type="match status" value="1"/>
</dbReference>